<reference evidence="6" key="1">
    <citation type="submission" date="2025-08" db="UniProtKB">
        <authorList>
            <consortium name="RefSeq"/>
        </authorList>
    </citation>
    <scope>IDENTIFICATION</scope>
    <source>
        <tissue evidence="6">Whole Larva</tissue>
    </source>
</reference>
<feature type="compositionally biased region" description="Basic and acidic residues" evidence="3">
    <location>
        <begin position="166"/>
        <end position="179"/>
    </location>
</feature>
<accession>A0ABM1N157</accession>
<sequence>MNAPTVVGIQSTAGAVPVRNEKGEITMQKVKVHRYVSGKRPDYAQDRKSDTESDDEDFLEKRSLAAQKAQSPEPHHSDEEELNDPRLRRLRIRDADTEVRPERRRHIVEPEVLEPSGDEYDEEEDNLQLPEPKHMLEAPDDDESEAELSDSEIEKKREMLRKRMLVKQEEHEVMAKEEEKSDDSDSGDSSEYEEYTDSEEETGPRLKPVFVRKRDRITVIEKEKEAQAEKQMEIEVQKSVEERRKQTLRMVEDSIKKEQQVKDKDTNEPNINDVCTDDENDEVEYEAWKLRELKRVKRDREEREGVEKERIEIERLRNLTEEERRAELRMNPRTVTNKATKGKYKFLQKYYHRGAFYLDSEDDVYKRDFSQATLEDHFDKTVFPKVMQVKNFGRSGRTKYTHLVDQDTTQFDSPWSSETAQNLKFHASQAGGVRQVFEKPSKKRKTQ</sequence>
<proteinExistence type="inferred from homology"/>
<dbReference type="Proteomes" id="UP000695000">
    <property type="component" value="Unplaced"/>
</dbReference>
<name>A0ABM1N157_NICVS</name>
<feature type="domain" description="Micro-fibrillar-associated protein 1 C-terminal" evidence="4">
    <location>
        <begin position="198"/>
        <end position="408"/>
    </location>
</feature>
<feature type="compositionally biased region" description="Basic and acidic residues" evidence="3">
    <location>
        <begin position="73"/>
        <end position="101"/>
    </location>
</feature>
<feature type="compositionally biased region" description="Basic and acidic residues" evidence="3">
    <location>
        <begin position="39"/>
        <end position="51"/>
    </location>
</feature>
<keyword evidence="5" id="KW-1185">Reference proteome</keyword>
<feature type="compositionally biased region" description="Basic and acidic residues" evidence="3">
    <location>
        <begin position="251"/>
        <end position="267"/>
    </location>
</feature>
<feature type="coiled-coil region" evidence="2">
    <location>
        <begin position="296"/>
        <end position="326"/>
    </location>
</feature>
<dbReference type="Pfam" id="PF06991">
    <property type="entry name" value="MFAP1"/>
    <property type="match status" value="1"/>
</dbReference>
<gene>
    <name evidence="6" type="primary">LOC108565545</name>
</gene>
<feature type="region of interest" description="Disordered" evidence="3">
    <location>
        <begin position="36"/>
        <end position="209"/>
    </location>
</feature>
<evidence type="ECO:0000256" key="3">
    <source>
        <dbReference type="SAM" id="MobiDB-lite"/>
    </source>
</evidence>
<evidence type="ECO:0000313" key="6">
    <source>
        <dbReference type="RefSeq" id="XP_017780557.1"/>
    </source>
</evidence>
<feature type="compositionally biased region" description="Acidic residues" evidence="3">
    <location>
        <begin position="116"/>
        <end position="126"/>
    </location>
</feature>
<dbReference type="PANTHER" id="PTHR15327">
    <property type="entry name" value="MICROFIBRIL-ASSOCIATED PROTEIN"/>
    <property type="match status" value="1"/>
</dbReference>
<evidence type="ECO:0000259" key="4">
    <source>
        <dbReference type="Pfam" id="PF06991"/>
    </source>
</evidence>
<dbReference type="InterPro" id="IPR009730">
    <property type="entry name" value="MFAP1_C"/>
</dbReference>
<feature type="compositionally biased region" description="Acidic residues" evidence="3">
    <location>
        <begin position="180"/>
        <end position="201"/>
    </location>
</feature>
<dbReference type="RefSeq" id="XP_017780557.1">
    <property type="nucleotide sequence ID" value="XM_017925068.1"/>
</dbReference>
<dbReference type="InterPro" id="IPR033194">
    <property type="entry name" value="MFAP1"/>
</dbReference>
<evidence type="ECO:0000313" key="5">
    <source>
        <dbReference type="Proteomes" id="UP000695000"/>
    </source>
</evidence>
<keyword evidence="2" id="KW-0175">Coiled coil</keyword>
<comment type="similarity">
    <text evidence="1">Belongs to the MFAP1 family.</text>
</comment>
<feature type="region of interest" description="Disordered" evidence="3">
    <location>
        <begin position="251"/>
        <end position="278"/>
    </location>
</feature>
<protein>
    <submittedName>
        <fullName evidence="6">Microfibrillar-associated protein 1</fullName>
    </submittedName>
</protein>
<organism evidence="5 6">
    <name type="scientific">Nicrophorus vespilloides</name>
    <name type="common">Boreal carrion beetle</name>
    <dbReference type="NCBI Taxonomy" id="110193"/>
    <lineage>
        <taxon>Eukaryota</taxon>
        <taxon>Metazoa</taxon>
        <taxon>Ecdysozoa</taxon>
        <taxon>Arthropoda</taxon>
        <taxon>Hexapoda</taxon>
        <taxon>Insecta</taxon>
        <taxon>Pterygota</taxon>
        <taxon>Neoptera</taxon>
        <taxon>Endopterygota</taxon>
        <taxon>Coleoptera</taxon>
        <taxon>Polyphaga</taxon>
        <taxon>Staphyliniformia</taxon>
        <taxon>Silphidae</taxon>
        <taxon>Nicrophorinae</taxon>
        <taxon>Nicrophorus</taxon>
    </lineage>
</organism>
<feature type="compositionally biased region" description="Acidic residues" evidence="3">
    <location>
        <begin position="138"/>
        <end position="151"/>
    </location>
</feature>
<evidence type="ECO:0000256" key="2">
    <source>
        <dbReference type="SAM" id="Coils"/>
    </source>
</evidence>
<dbReference type="GeneID" id="108565545"/>
<evidence type="ECO:0000256" key="1">
    <source>
        <dbReference type="ARBA" id="ARBA00008155"/>
    </source>
</evidence>